<evidence type="ECO:0008006" key="3">
    <source>
        <dbReference type="Google" id="ProtNLM"/>
    </source>
</evidence>
<dbReference type="HOGENOM" id="CLU_2218718_0_0_3"/>
<dbReference type="Gene3D" id="3.40.50.300">
    <property type="entry name" value="P-loop containing nucleotide triphosphate hydrolases"/>
    <property type="match status" value="1"/>
</dbReference>
<dbReference type="STRING" id="43989.cce_4786"/>
<accession>B1X1X3</accession>
<dbReference type="AlphaFoldDB" id="B1X1X3"/>
<organism evidence="1 2">
    <name type="scientific">Crocosphaera subtropica (strain ATCC 51142 / BH68)</name>
    <name type="common">Cyanothece sp. (strain ATCC 51142)</name>
    <dbReference type="NCBI Taxonomy" id="43989"/>
    <lineage>
        <taxon>Bacteria</taxon>
        <taxon>Bacillati</taxon>
        <taxon>Cyanobacteriota</taxon>
        <taxon>Cyanophyceae</taxon>
        <taxon>Oscillatoriophycideae</taxon>
        <taxon>Chroococcales</taxon>
        <taxon>Aphanothecaceae</taxon>
        <taxon>Crocosphaera</taxon>
        <taxon>Crocosphaera subtropica</taxon>
    </lineage>
</organism>
<dbReference type="SUPFAM" id="SSF52540">
    <property type="entry name" value="P-loop containing nucleoside triphosphate hydrolases"/>
    <property type="match status" value="1"/>
</dbReference>
<sequence length="106" mass="12319">MVKLTQRRNYLMKLLKVSVPNFRNLKNVELTFEPSLKPSVFPIGSLNGGSKTTLLKLLFLLLSHYKDSEATQFLLSFLGNYKPNRLIARIEILHESRLILLEYRLN</sequence>
<gene>
    <name evidence="1" type="ordered locus">cce_4786</name>
</gene>
<dbReference type="EMBL" id="CP000807">
    <property type="protein sequence ID" value="ACB54134.1"/>
    <property type="molecule type" value="Genomic_DNA"/>
</dbReference>
<evidence type="ECO:0000313" key="2">
    <source>
        <dbReference type="Proteomes" id="UP000001203"/>
    </source>
</evidence>
<protein>
    <recommendedName>
        <fullName evidence="3">Rad50/SbcC-type AAA domain-containing protein</fullName>
    </recommendedName>
</protein>
<name>B1X1X3_CROS5</name>
<dbReference type="Proteomes" id="UP000001203">
    <property type="component" value="Chromosome linear"/>
</dbReference>
<dbReference type="eggNOG" id="COG3950">
    <property type="taxonomic scope" value="Bacteria"/>
</dbReference>
<dbReference type="InterPro" id="IPR027417">
    <property type="entry name" value="P-loop_NTPase"/>
</dbReference>
<evidence type="ECO:0000313" key="1">
    <source>
        <dbReference type="EMBL" id="ACB54134.1"/>
    </source>
</evidence>
<dbReference type="KEGG" id="cyt:cce_4786"/>
<proteinExistence type="predicted"/>
<reference evidence="1 2" key="1">
    <citation type="journal article" date="2008" name="Proc. Natl. Acad. Sci. U.S.A.">
        <title>The genome of Cyanothece 51142, a unicellular diazotrophic cyanobacterium important in the marine nitrogen cycle.</title>
        <authorList>
            <person name="Welsh E.A."/>
            <person name="Liberton M."/>
            <person name="Stoeckel J."/>
            <person name="Loh T."/>
            <person name="Elvitigala T."/>
            <person name="Wang C."/>
            <person name="Wollam A."/>
            <person name="Fulton R.S."/>
            <person name="Clifton S.W."/>
            <person name="Jacobs J.M."/>
            <person name="Aurora R."/>
            <person name="Ghosh B.K."/>
            <person name="Sherman L.A."/>
            <person name="Smith R.D."/>
            <person name="Wilson R.K."/>
            <person name="Pakrasi H.B."/>
        </authorList>
    </citation>
    <scope>NUCLEOTIDE SEQUENCE [LARGE SCALE GENOMIC DNA]</scope>
    <source>
        <strain evidence="2">ATCC 51142 / BH68</strain>
    </source>
</reference>
<keyword evidence="2" id="KW-1185">Reference proteome</keyword>